<dbReference type="EMBL" id="NHYE01005399">
    <property type="protein sequence ID" value="PPQ73533.1"/>
    <property type="molecule type" value="Genomic_DNA"/>
</dbReference>
<keyword evidence="10" id="KW-1185">Reference proteome</keyword>
<evidence type="ECO:0000256" key="8">
    <source>
        <dbReference type="ARBA" id="ARBA00023033"/>
    </source>
</evidence>
<keyword evidence="5" id="KW-0479">Metal-binding</keyword>
<dbReference type="Pfam" id="PF00067">
    <property type="entry name" value="p450"/>
    <property type="match status" value="2"/>
</dbReference>
<dbReference type="Proteomes" id="UP000284706">
    <property type="component" value="Unassembled WGS sequence"/>
</dbReference>
<evidence type="ECO:0000256" key="5">
    <source>
        <dbReference type="ARBA" id="ARBA00022723"/>
    </source>
</evidence>
<dbReference type="Gene3D" id="1.10.630.10">
    <property type="entry name" value="Cytochrome P450"/>
    <property type="match status" value="1"/>
</dbReference>
<name>A0A409W4U7_9AGAR</name>
<dbReference type="InterPro" id="IPR036396">
    <property type="entry name" value="Cyt_P450_sf"/>
</dbReference>
<dbReference type="InterPro" id="IPR001128">
    <property type="entry name" value="Cyt_P450"/>
</dbReference>
<evidence type="ECO:0000313" key="9">
    <source>
        <dbReference type="EMBL" id="PPQ73533.1"/>
    </source>
</evidence>
<evidence type="ECO:0000313" key="10">
    <source>
        <dbReference type="Proteomes" id="UP000284706"/>
    </source>
</evidence>
<evidence type="ECO:0000256" key="1">
    <source>
        <dbReference type="ARBA" id="ARBA00001971"/>
    </source>
</evidence>
<keyword evidence="4" id="KW-0349">Heme</keyword>
<dbReference type="OrthoDB" id="2789670at2759"/>
<keyword evidence="6" id="KW-0560">Oxidoreductase</keyword>
<accession>A0A409W4U7</accession>
<dbReference type="GO" id="GO:0005506">
    <property type="term" value="F:iron ion binding"/>
    <property type="evidence" value="ECO:0007669"/>
    <property type="project" value="InterPro"/>
</dbReference>
<dbReference type="CDD" id="cd11065">
    <property type="entry name" value="CYP64-like"/>
    <property type="match status" value="1"/>
</dbReference>
<comment type="pathway">
    <text evidence="2">Secondary metabolite biosynthesis.</text>
</comment>
<evidence type="ECO:0000256" key="7">
    <source>
        <dbReference type="ARBA" id="ARBA00023004"/>
    </source>
</evidence>
<dbReference type="GO" id="GO:0004497">
    <property type="term" value="F:monooxygenase activity"/>
    <property type="evidence" value="ECO:0007669"/>
    <property type="project" value="UniProtKB-KW"/>
</dbReference>
<organism evidence="9 10">
    <name type="scientific">Gymnopilus dilepis</name>
    <dbReference type="NCBI Taxonomy" id="231916"/>
    <lineage>
        <taxon>Eukaryota</taxon>
        <taxon>Fungi</taxon>
        <taxon>Dikarya</taxon>
        <taxon>Basidiomycota</taxon>
        <taxon>Agaricomycotina</taxon>
        <taxon>Agaricomycetes</taxon>
        <taxon>Agaricomycetidae</taxon>
        <taxon>Agaricales</taxon>
        <taxon>Agaricineae</taxon>
        <taxon>Hymenogastraceae</taxon>
        <taxon>Gymnopilus</taxon>
    </lineage>
</organism>
<dbReference type="InterPro" id="IPR050364">
    <property type="entry name" value="Cytochrome_P450_fung"/>
</dbReference>
<proteinExistence type="inferred from homology"/>
<dbReference type="InterPro" id="IPR002401">
    <property type="entry name" value="Cyt_P450_E_grp-I"/>
</dbReference>
<dbReference type="GO" id="GO:0020037">
    <property type="term" value="F:heme binding"/>
    <property type="evidence" value="ECO:0007669"/>
    <property type="project" value="InterPro"/>
</dbReference>
<dbReference type="AlphaFoldDB" id="A0A409W4U7"/>
<gene>
    <name evidence="9" type="ORF">CVT26_010344</name>
</gene>
<sequence length="455" mass="51425">MSLTATVIPVLTALVTCYAIYLWQRPSSYLPLPPGPKGYPIIGSVHEVPHGFAWLRYAQWKKDYGDISSITVFGRTTIVLNSLKACLELLDKRSYNYSDRPRMVMASELAGWDWNFAHMPYSSTWRLPRNMTSLYHSQRKTAIDMLERLAQSPEKFSAHLSRFVTSIVLRAAYGYEVETENDFYVNLAHKAIQPLLELVHAGTYLVEFLPILKHVPSWFPGASFKRKAAKLAVGARGLRDLPFESLKKSLAKGETARSFCHDNLEHLKSNGTLNAESEEVIKNCAGMVYLGGLSSILCLRIPQTKGLYTSSWLRHDALLHSFVLSMALNPAVQRKAQAEIDRVIGNSRLPDFSDKQSLPYLEAILLETMRWSPITPLALPHRAVREDVYEGYRIPAGAVVTPNVWAIFRDEEIYPDPWTFKPERFIEEDGKPAQPDPNITGGFGFGRRQAPHFLT</sequence>
<evidence type="ECO:0000256" key="4">
    <source>
        <dbReference type="ARBA" id="ARBA00022617"/>
    </source>
</evidence>
<evidence type="ECO:0000256" key="6">
    <source>
        <dbReference type="ARBA" id="ARBA00023002"/>
    </source>
</evidence>
<dbReference type="SUPFAM" id="SSF48264">
    <property type="entry name" value="Cytochrome P450"/>
    <property type="match status" value="1"/>
</dbReference>
<reference evidence="9 10" key="1">
    <citation type="journal article" date="2018" name="Evol. Lett.">
        <title>Horizontal gene cluster transfer increased hallucinogenic mushroom diversity.</title>
        <authorList>
            <person name="Reynolds H.T."/>
            <person name="Vijayakumar V."/>
            <person name="Gluck-Thaler E."/>
            <person name="Korotkin H.B."/>
            <person name="Matheny P.B."/>
            <person name="Slot J.C."/>
        </authorList>
    </citation>
    <scope>NUCLEOTIDE SEQUENCE [LARGE SCALE GENOMIC DNA]</scope>
    <source>
        <strain evidence="9 10">SRW20</strain>
    </source>
</reference>
<comment type="similarity">
    <text evidence="3">Belongs to the cytochrome P450 family.</text>
</comment>
<evidence type="ECO:0000256" key="3">
    <source>
        <dbReference type="ARBA" id="ARBA00010617"/>
    </source>
</evidence>
<evidence type="ECO:0000256" key="2">
    <source>
        <dbReference type="ARBA" id="ARBA00005179"/>
    </source>
</evidence>
<keyword evidence="7" id="KW-0408">Iron</keyword>
<dbReference type="STRING" id="231916.A0A409W4U7"/>
<dbReference type="PANTHER" id="PTHR46300">
    <property type="entry name" value="P450, PUTATIVE (EUROFUNG)-RELATED-RELATED"/>
    <property type="match status" value="1"/>
</dbReference>
<dbReference type="PANTHER" id="PTHR46300:SF7">
    <property type="entry name" value="P450, PUTATIVE (EUROFUNG)-RELATED"/>
    <property type="match status" value="1"/>
</dbReference>
<protein>
    <recommendedName>
        <fullName evidence="11">Cytochrome P450</fullName>
    </recommendedName>
</protein>
<comment type="cofactor">
    <cofactor evidence="1">
        <name>heme</name>
        <dbReference type="ChEBI" id="CHEBI:30413"/>
    </cofactor>
</comment>
<dbReference type="InParanoid" id="A0A409W4U7"/>
<evidence type="ECO:0008006" key="11">
    <source>
        <dbReference type="Google" id="ProtNLM"/>
    </source>
</evidence>
<dbReference type="GO" id="GO:0016705">
    <property type="term" value="F:oxidoreductase activity, acting on paired donors, with incorporation or reduction of molecular oxygen"/>
    <property type="evidence" value="ECO:0007669"/>
    <property type="project" value="InterPro"/>
</dbReference>
<dbReference type="PRINTS" id="PR00463">
    <property type="entry name" value="EP450I"/>
</dbReference>
<comment type="caution">
    <text evidence="9">The sequence shown here is derived from an EMBL/GenBank/DDBJ whole genome shotgun (WGS) entry which is preliminary data.</text>
</comment>
<keyword evidence="8" id="KW-0503">Monooxygenase</keyword>